<dbReference type="EMBL" id="JAHXZI010000024">
    <property type="protein sequence ID" value="MBW6439115.1"/>
    <property type="molecule type" value="Genomic_DNA"/>
</dbReference>
<dbReference type="InterPro" id="IPR052897">
    <property type="entry name" value="Sec-Metab_Biosynth_Hydrolase"/>
</dbReference>
<dbReference type="PANTHER" id="PTHR37017">
    <property type="entry name" value="AB HYDROLASE-1 DOMAIN-CONTAINING PROTEIN-RELATED"/>
    <property type="match status" value="1"/>
</dbReference>
<dbReference type="RefSeq" id="WP_220148275.1">
    <property type="nucleotide sequence ID" value="NZ_JAHXZI010000024.1"/>
</dbReference>
<evidence type="ECO:0000313" key="4">
    <source>
        <dbReference type="Proteomes" id="UP001519863"/>
    </source>
</evidence>
<evidence type="ECO:0000259" key="2">
    <source>
        <dbReference type="Pfam" id="PF12697"/>
    </source>
</evidence>
<dbReference type="PANTHER" id="PTHR37017:SF11">
    <property type="entry name" value="ESTERASE_LIPASE_THIOESTERASE DOMAIN-CONTAINING PROTEIN"/>
    <property type="match status" value="1"/>
</dbReference>
<gene>
    <name evidence="3" type="ORF">KZ829_35850</name>
</gene>
<reference evidence="3 4" key="1">
    <citation type="journal article" date="2013" name="Antonie Van Leeuwenhoek">
        <title>Actinoplanes hulinensis sp. nov., a novel actinomycete isolated from soybean root (Glycine max (L.) Merr).</title>
        <authorList>
            <person name="Shen Y."/>
            <person name="Liu C."/>
            <person name="Wang X."/>
            <person name="Zhao J."/>
            <person name="Jia F."/>
            <person name="Zhang Y."/>
            <person name="Wang L."/>
            <person name="Yang D."/>
            <person name="Xiang W."/>
        </authorList>
    </citation>
    <scope>NUCLEOTIDE SEQUENCE [LARGE SCALE GENOMIC DNA]</scope>
    <source>
        <strain evidence="3 4">NEAU-M9</strain>
    </source>
</reference>
<keyword evidence="4" id="KW-1185">Reference proteome</keyword>
<dbReference type="Proteomes" id="UP001519863">
    <property type="component" value="Unassembled WGS sequence"/>
</dbReference>
<organism evidence="3 4">
    <name type="scientific">Actinoplanes hulinensis</name>
    <dbReference type="NCBI Taxonomy" id="1144547"/>
    <lineage>
        <taxon>Bacteria</taxon>
        <taxon>Bacillati</taxon>
        <taxon>Actinomycetota</taxon>
        <taxon>Actinomycetes</taxon>
        <taxon>Micromonosporales</taxon>
        <taxon>Micromonosporaceae</taxon>
        <taxon>Actinoplanes</taxon>
    </lineage>
</organism>
<evidence type="ECO:0000256" key="1">
    <source>
        <dbReference type="SAM" id="SignalP"/>
    </source>
</evidence>
<feature type="chain" id="PRO_5045802155" evidence="1">
    <location>
        <begin position="26"/>
        <end position="272"/>
    </location>
</feature>
<dbReference type="InterPro" id="IPR029058">
    <property type="entry name" value="AB_hydrolase_fold"/>
</dbReference>
<sequence length="272" mass="27829">MFRRKPSPPLRIAAAVLVAASTITAVGPSAAAAARDHGPKPTVVLVHGAFADSSGWNGVVSRLQHDGYPVVAAANPLRGVASDTAHLKALLDSIAGPIVLVGHSYGGIVASQAAAGDADVKALVFVAAFAPQAGESAVELSGLFPGSTLGETLRPVPLPDGNADLYVDPKLFPQQFAADVPAAQAELMAVSQRPVTAAALSEDAAGPQAWTTIPSYFLVAEADRNIPPATQRFLAARAHGTVRSVKVASHAVFVSQPAITASFIEKAARERA</sequence>
<dbReference type="SUPFAM" id="SSF53474">
    <property type="entry name" value="alpha/beta-Hydrolases"/>
    <property type="match status" value="1"/>
</dbReference>
<feature type="domain" description="AB hydrolase-1" evidence="2">
    <location>
        <begin position="43"/>
        <end position="261"/>
    </location>
</feature>
<dbReference type="Gene3D" id="3.40.50.1820">
    <property type="entry name" value="alpha/beta hydrolase"/>
    <property type="match status" value="1"/>
</dbReference>
<feature type="signal peptide" evidence="1">
    <location>
        <begin position="1"/>
        <end position="25"/>
    </location>
</feature>
<name>A0ABS7BDQ4_9ACTN</name>
<keyword evidence="1" id="KW-0732">Signal</keyword>
<proteinExistence type="predicted"/>
<dbReference type="Pfam" id="PF12697">
    <property type="entry name" value="Abhydrolase_6"/>
    <property type="match status" value="1"/>
</dbReference>
<comment type="caution">
    <text evidence="3">The sequence shown here is derived from an EMBL/GenBank/DDBJ whole genome shotgun (WGS) entry which is preliminary data.</text>
</comment>
<protein>
    <submittedName>
        <fullName evidence="3">Alpha/beta hydrolase</fullName>
    </submittedName>
</protein>
<accession>A0ABS7BDQ4</accession>
<keyword evidence="3" id="KW-0378">Hydrolase</keyword>
<dbReference type="GO" id="GO:0016787">
    <property type="term" value="F:hydrolase activity"/>
    <property type="evidence" value="ECO:0007669"/>
    <property type="project" value="UniProtKB-KW"/>
</dbReference>
<evidence type="ECO:0000313" key="3">
    <source>
        <dbReference type="EMBL" id="MBW6439115.1"/>
    </source>
</evidence>
<dbReference type="InterPro" id="IPR000073">
    <property type="entry name" value="AB_hydrolase_1"/>
</dbReference>